<feature type="domain" description="Alanine dehydrogenase/pyridine nucleotide transhydrogenase N-terminal" evidence="3">
    <location>
        <begin position="48"/>
        <end position="205"/>
    </location>
</feature>
<proteinExistence type="predicted"/>
<accession>A0A812KMH6</accession>
<comment type="caution">
    <text evidence="4">The sequence shown here is derived from an EMBL/GenBank/DDBJ whole genome shotgun (WGS) entry which is preliminary data.</text>
</comment>
<name>A0A812KMH6_9DINO</name>
<dbReference type="InterPro" id="IPR007698">
    <property type="entry name" value="AlaDH/PNT_NAD(H)-bd"/>
</dbReference>
<evidence type="ECO:0000256" key="1">
    <source>
        <dbReference type="ARBA" id="ARBA00023002"/>
    </source>
</evidence>
<dbReference type="CDD" id="cd12189">
    <property type="entry name" value="LKR_SDH_like"/>
    <property type="match status" value="1"/>
</dbReference>
<organism evidence="4 5">
    <name type="scientific">Symbiodinium natans</name>
    <dbReference type="NCBI Taxonomy" id="878477"/>
    <lineage>
        <taxon>Eukaryota</taxon>
        <taxon>Sar</taxon>
        <taxon>Alveolata</taxon>
        <taxon>Dinophyceae</taxon>
        <taxon>Suessiales</taxon>
        <taxon>Symbiodiniaceae</taxon>
        <taxon>Symbiodinium</taxon>
    </lineage>
</organism>
<dbReference type="SMART" id="SM01003">
    <property type="entry name" value="AlaDh_PNT_N"/>
    <property type="match status" value="1"/>
</dbReference>
<dbReference type="PANTHER" id="PTHR11133:SF22">
    <property type="entry name" value="ALPHA-AMINOADIPIC SEMIALDEHYDE SYNTHASE, MITOCHONDRIAL"/>
    <property type="match status" value="1"/>
</dbReference>
<dbReference type="PANTHER" id="PTHR11133">
    <property type="entry name" value="SACCHAROPINE DEHYDROGENASE"/>
    <property type="match status" value="1"/>
</dbReference>
<dbReference type="Gene3D" id="3.40.50.720">
    <property type="entry name" value="NAD(P)-binding Rossmann-like Domain"/>
    <property type="match status" value="1"/>
</dbReference>
<evidence type="ECO:0000313" key="4">
    <source>
        <dbReference type="EMBL" id="CAE7232597.1"/>
    </source>
</evidence>
<dbReference type="OrthoDB" id="10059875at2759"/>
<dbReference type="GO" id="GO:0005737">
    <property type="term" value="C:cytoplasm"/>
    <property type="evidence" value="ECO:0007669"/>
    <property type="project" value="TreeGrafter"/>
</dbReference>
<evidence type="ECO:0000259" key="3">
    <source>
        <dbReference type="SMART" id="SM01003"/>
    </source>
</evidence>
<keyword evidence="1" id="KW-0560">Oxidoreductase</keyword>
<reference evidence="4" key="1">
    <citation type="submission" date="2021-02" db="EMBL/GenBank/DDBJ databases">
        <authorList>
            <person name="Dougan E. K."/>
            <person name="Rhodes N."/>
            <person name="Thang M."/>
            <person name="Chan C."/>
        </authorList>
    </citation>
    <scope>NUCLEOTIDE SEQUENCE</scope>
</reference>
<dbReference type="InterPro" id="IPR051168">
    <property type="entry name" value="AASS"/>
</dbReference>
<evidence type="ECO:0000259" key="2">
    <source>
        <dbReference type="SMART" id="SM01002"/>
    </source>
</evidence>
<gene>
    <name evidence="4" type="primary">LKR/SDH</name>
    <name evidence="4" type="ORF">SNAT2548_LOCUS9640</name>
</gene>
<dbReference type="Proteomes" id="UP000604046">
    <property type="component" value="Unassembled WGS sequence"/>
</dbReference>
<dbReference type="EMBL" id="CAJNDS010000768">
    <property type="protein sequence ID" value="CAE7232597.1"/>
    <property type="molecule type" value="Genomic_DNA"/>
</dbReference>
<keyword evidence="5" id="KW-1185">Reference proteome</keyword>
<sequence>MGHLRGLVRLMEPWAAHSKRHWSSVAAVRAHADCEGLYAVRGRAGVVGLRREDKNKWERRAPLAPRHVDELVTGLSGAWSFNVQIVRHILRSSETVKQGLKVVVQPCTRRVFTDVEYEEAGAEIKEDLSECSTVLAVKEVPPELMLPGRTWCFFSHTIKAQPSGMPLLDAALKKKVRLLDYECITGTGARGGPRLVAFGAFAGYAGAIDFLRGLGERFLSLGYSTPLLHIGSAFMFLRLLAHVKRYPTLDEAKRAVSLAGEAIRKHGLPKALCPFTAVFTGTGNVSQGALEIFKLLPHELVCPSSLPHLCEKAEVGQMQREDCHKLYLSIASAEHMVRRRDGGAFDKHQYYSQPESYESIFQDTVLPYATVILNGMYWDARFPKLFTRDDLHLHAVGGQDKLLGVCDITCDADGSVPTRQFASIEQPFHILNAMTGQISDCLDDPGVLFHAAPWREDAFEGDLDRPIIRV</sequence>
<dbReference type="GO" id="GO:0019878">
    <property type="term" value="P:lysine biosynthetic process via aminoadipic acid"/>
    <property type="evidence" value="ECO:0007669"/>
    <property type="project" value="TreeGrafter"/>
</dbReference>
<feature type="domain" description="Alanine dehydrogenase/pyridine nucleotide transhydrogenase NAD(H)-binding" evidence="2">
    <location>
        <begin position="262"/>
        <end position="451"/>
    </location>
</feature>
<dbReference type="GO" id="GO:0004753">
    <property type="term" value="F:saccharopine dehydrogenase activity"/>
    <property type="evidence" value="ECO:0007669"/>
    <property type="project" value="TreeGrafter"/>
</dbReference>
<protein>
    <submittedName>
        <fullName evidence="4">LKR/SDH protein</fullName>
    </submittedName>
</protein>
<dbReference type="SMART" id="SM01002">
    <property type="entry name" value="AlaDh_PNT_C"/>
    <property type="match status" value="1"/>
</dbReference>
<dbReference type="SUPFAM" id="SSF52283">
    <property type="entry name" value="Formate/glycerate dehydrogenase catalytic domain-like"/>
    <property type="match status" value="1"/>
</dbReference>
<evidence type="ECO:0000313" key="5">
    <source>
        <dbReference type="Proteomes" id="UP000604046"/>
    </source>
</evidence>
<dbReference type="Pfam" id="PF05222">
    <property type="entry name" value="AlaDh_PNT_N"/>
    <property type="match status" value="1"/>
</dbReference>
<dbReference type="InterPro" id="IPR007886">
    <property type="entry name" value="AlaDH/PNT_N"/>
</dbReference>
<dbReference type="AlphaFoldDB" id="A0A812KMH6"/>